<feature type="transmembrane region" description="Helical" evidence="6">
    <location>
        <begin position="139"/>
        <end position="157"/>
    </location>
</feature>
<feature type="transmembrane region" description="Helical" evidence="6">
    <location>
        <begin position="42"/>
        <end position="59"/>
    </location>
</feature>
<dbReference type="Pfam" id="PF14378">
    <property type="entry name" value="PAP2_3"/>
    <property type="match status" value="1"/>
</dbReference>
<evidence type="ECO:0000256" key="6">
    <source>
        <dbReference type="SAM" id="Phobius"/>
    </source>
</evidence>
<dbReference type="Proteomes" id="UP000608024">
    <property type="component" value="Unassembled WGS sequence"/>
</dbReference>
<feature type="compositionally biased region" description="Gly residues" evidence="5">
    <location>
        <begin position="299"/>
        <end position="311"/>
    </location>
</feature>
<keyword evidence="3 6" id="KW-1133">Transmembrane helix</keyword>
<keyword evidence="9" id="KW-1185">Reference proteome</keyword>
<evidence type="ECO:0000256" key="3">
    <source>
        <dbReference type="ARBA" id="ARBA00022989"/>
    </source>
</evidence>
<keyword evidence="4 6" id="KW-0472">Membrane</keyword>
<feature type="compositionally biased region" description="Low complexity" evidence="5">
    <location>
        <begin position="264"/>
        <end position="274"/>
    </location>
</feature>
<feature type="region of interest" description="Disordered" evidence="5">
    <location>
        <begin position="1"/>
        <end position="35"/>
    </location>
</feature>
<feature type="transmembrane region" description="Helical" evidence="6">
    <location>
        <begin position="109"/>
        <end position="127"/>
    </location>
</feature>
<evidence type="ECO:0000256" key="4">
    <source>
        <dbReference type="ARBA" id="ARBA00023136"/>
    </source>
</evidence>
<dbReference type="RefSeq" id="WP_190136475.1">
    <property type="nucleotide sequence ID" value="NZ_BNBT01000038.1"/>
</dbReference>
<dbReference type="InterPro" id="IPR052185">
    <property type="entry name" value="IPC_Synthase-Related"/>
</dbReference>
<sequence length="376" mass="38468">MKARESRTAPAGPDPAIPSGRPRKAGAPPHPAAHGAVARPPLVRELLLVVGLFLVYKFGRQLANGHTGEAFRNAHRVWDAERAVRLPGEGLVQDALLHGDGLVHVANTYYATVHFPATLLFLVWLYARRPRHYVWARRVLAVLTTAALALHLAFPLAPPRLLAATHLVDTARVYGPSVYAAKPSSDSMANQFAAMPSLHFGWALMLAVGLIAATRSRLRWLWLLHPLVTLLVIVGTANHYWLDALVATALLGIALAVLRPPRPAPSRVVRRSLPGRPTPPDLASTEAGAGRAETEAAAGAGGGATAGPGAGTGAGAHTWAGAGAGAKTEAGAVAKAEVGAGVGAGAETGAGVVAKAGVGAVAKAEVGAGVGAGAAR</sequence>
<feature type="compositionally biased region" description="Low complexity" evidence="5">
    <location>
        <begin position="285"/>
        <end position="298"/>
    </location>
</feature>
<dbReference type="CDD" id="cd03386">
    <property type="entry name" value="PAP2_Aur1_like"/>
    <property type="match status" value="1"/>
</dbReference>
<feature type="transmembrane region" description="Helical" evidence="6">
    <location>
        <begin position="192"/>
        <end position="213"/>
    </location>
</feature>
<evidence type="ECO:0000256" key="1">
    <source>
        <dbReference type="ARBA" id="ARBA00004141"/>
    </source>
</evidence>
<feature type="transmembrane region" description="Helical" evidence="6">
    <location>
        <begin position="220"/>
        <end position="238"/>
    </location>
</feature>
<dbReference type="InterPro" id="IPR026841">
    <property type="entry name" value="Aur1/Ipt1"/>
</dbReference>
<accession>A0A918ZMR9</accession>
<reference evidence="8" key="2">
    <citation type="submission" date="2020-09" db="EMBL/GenBank/DDBJ databases">
        <authorList>
            <person name="Sun Q."/>
            <person name="Ohkuma M."/>
        </authorList>
    </citation>
    <scope>NUCLEOTIDE SEQUENCE</scope>
    <source>
        <strain evidence="8">JCM 4784</strain>
    </source>
</reference>
<dbReference type="EMBL" id="BNBT01000038">
    <property type="protein sequence ID" value="GHE59313.1"/>
    <property type="molecule type" value="Genomic_DNA"/>
</dbReference>
<name>A0A918ZMR9_9ACTN</name>
<feature type="domain" description="Inositolphosphotransferase Aur1/Ipt1" evidence="7">
    <location>
        <begin position="76"/>
        <end position="256"/>
    </location>
</feature>
<reference evidence="8" key="1">
    <citation type="journal article" date="2014" name="Int. J. Syst. Evol. Microbiol.">
        <title>Complete genome sequence of Corynebacterium casei LMG S-19264T (=DSM 44701T), isolated from a smear-ripened cheese.</title>
        <authorList>
            <consortium name="US DOE Joint Genome Institute (JGI-PGF)"/>
            <person name="Walter F."/>
            <person name="Albersmeier A."/>
            <person name="Kalinowski J."/>
            <person name="Ruckert C."/>
        </authorList>
    </citation>
    <scope>NUCLEOTIDE SEQUENCE</scope>
    <source>
        <strain evidence="8">JCM 4784</strain>
    </source>
</reference>
<protein>
    <recommendedName>
        <fullName evidence="7">Inositolphosphotransferase Aur1/Ipt1 domain-containing protein</fullName>
    </recommendedName>
</protein>
<organism evidence="8 9">
    <name type="scientific">Streptomyces longispororuber</name>
    <dbReference type="NCBI Taxonomy" id="68230"/>
    <lineage>
        <taxon>Bacteria</taxon>
        <taxon>Bacillati</taxon>
        <taxon>Actinomycetota</taxon>
        <taxon>Actinomycetes</taxon>
        <taxon>Kitasatosporales</taxon>
        <taxon>Streptomycetaceae</taxon>
        <taxon>Streptomyces</taxon>
    </lineage>
</organism>
<evidence type="ECO:0000259" key="7">
    <source>
        <dbReference type="Pfam" id="PF14378"/>
    </source>
</evidence>
<evidence type="ECO:0000256" key="2">
    <source>
        <dbReference type="ARBA" id="ARBA00022692"/>
    </source>
</evidence>
<evidence type="ECO:0000313" key="9">
    <source>
        <dbReference type="Proteomes" id="UP000608024"/>
    </source>
</evidence>
<evidence type="ECO:0000256" key="5">
    <source>
        <dbReference type="SAM" id="MobiDB-lite"/>
    </source>
</evidence>
<dbReference type="PANTHER" id="PTHR31310">
    <property type="match status" value="1"/>
</dbReference>
<comment type="caution">
    <text evidence="8">The sequence shown here is derived from an EMBL/GenBank/DDBJ whole genome shotgun (WGS) entry which is preliminary data.</text>
</comment>
<evidence type="ECO:0000313" key="8">
    <source>
        <dbReference type="EMBL" id="GHE59313.1"/>
    </source>
</evidence>
<proteinExistence type="predicted"/>
<keyword evidence="2 6" id="KW-0812">Transmembrane</keyword>
<gene>
    <name evidence="8" type="ORF">GCM10018785_30620</name>
</gene>
<comment type="subcellular location">
    <subcellularLocation>
        <location evidence="1">Membrane</location>
        <topology evidence="1">Multi-pass membrane protein</topology>
    </subcellularLocation>
</comment>
<dbReference type="PANTHER" id="PTHR31310:SF7">
    <property type="entry name" value="PA-PHOSPHATASE RELATED-FAMILY PROTEIN DDB_G0268928"/>
    <property type="match status" value="1"/>
</dbReference>
<feature type="region of interest" description="Disordered" evidence="5">
    <location>
        <begin position="264"/>
        <end position="311"/>
    </location>
</feature>
<dbReference type="AlphaFoldDB" id="A0A918ZMR9"/>
<dbReference type="GO" id="GO:0016020">
    <property type="term" value="C:membrane"/>
    <property type="evidence" value="ECO:0007669"/>
    <property type="project" value="UniProtKB-SubCell"/>
</dbReference>